<dbReference type="InterPro" id="IPR004657">
    <property type="entry name" value="MenA"/>
</dbReference>
<comment type="function">
    <text evidence="8">Conversion of 1,4-dihydroxy-2-naphthoate (DHNA) to demethylmenaquinone (DMK).</text>
</comment>
<dbReference type="NCBIfam" id="NF004751">
    <property type="entry name" value="PRK06080.1-3"/>
    <property type="match status" value="1"/>
</dbReference>
<dbReference type="PANTHER" id="PTHR13929:SF0">
    <property type="entry name" value="UBIA PRENYLTRANSFERASE DOMAIN-CONTAINING PROTEIN 1"/>
    <property type="match status" value="1"/>
</dbReference>
<feature type="transmembrane region" description="Helical" evidence="8">
    <location>
        <begin position="272"/>
        <end position="292"/>
    </location>
</feature>
<comment type="subcellular location">
    <subcellularLocation>
        <location evidence="8">Cell membrane</location>
        <topology evidence="8">Multi-pass membrane protein</topology>
    </subcellularLocation>
    <subcellularLocation>
        <location evidence="1">Membrane</location>
        <topology evidence="1">Multi-pass membrane protein</topology>
    </subcellularLocation>
</comment>
<evidence type="ECO:0000256" key="9">
    <source>
        <dbReference type="NCBIfam" id="TIGR00751"/>
    </source>
</evidence>
<dbReference type="HAMAP" id="MF_01937">
    <property type="entry name" value="MenA_1"/>
    <property type="match status" value="1"/>
</dbReference>
<evidence type="ECO:0000256" key="6">
    <source>
        <dbReference type="ARBA" id="ARBA00022989"/>
    </source>
</evidence>
<dbReference type="NCBIfam" id="TIGR00751">
    <property type="entry name" value="menA"/>
    <property type="match status" value="1"/>
</dbReference>
<evidence type="ECO:0000313" key="10">
    <source>
        <dbReference type="EMBL" id="SFS45447.1"/>
    </source>
</evidence>
<sequence>MRLMATVSQWIEGARLRTFPNAIAPVLAGTGAAAGVDSFDPLIALLALVVALSLIIGVNFANDYSDGIRGTDDSRVGPFRLVGSRSARPASVRNAAFACFGVAAVSGLGVVALSGQWWMLAIGALCIAGAWFYTGGSKPYGYAGLGEVAVFVFFGLVAVLGTMFVQAGTVSGFGIGAAVGVGSLSCAVLVANNLRDIPSDRVTGKRTLAVMLGDRDTRTFYTALALVPFVITVLIGLRNSWVLLGFLALPLLLIPLRAVIRGATGRYLIPAVRDTGFAMLAWGAITGAALAFG</sequence>
<evidence type="ECO:0000256" key="3">
    <source>
        <dbReference type="ARBA" id="ARBA00022475"/>
    </source>
</evidence>
<evidence type="ECO:0000313" key="11">
    <source>
        <dbReference type="Proteomes" id="UP000198852"/>
    </source>
</evidence>
<reference evidence="11" key="1">
    <citation type="submission" date="2016-10" db="EMBL/GenBank/DDBJ databases">
        <authorList>
            <person name="Varghese N."/>
            <person name="Submissions S."/>
        </authorList>
    </citation>
    <scope>NUCLEOTIDE SEQUENCE [LARGE SCALE GENOMIC DNA]</scope>
    <source>
        <strain evidence="11">DSM 44771</strain>
    </source>
</reference>
<dbReference type="UniPathway" id="UPA00079">
    <property type="reaction ID" value="UER00168"/>
</dbReference>
<organism evidence="10 11">
    <name type="scientific">Saccharopolyspora flava</name>
    <dbReference type="NCBI Taxonomy" id="95161"/>
    <lineage>
        <taxon>Bacteria</taxon>
        <taxon>Bacillati</taxon>
        <taxon>Actinomycetota</taxon>
        <taxon>Actinomycetes</taxon>
        <taxon>Pseudonocardiales</taxon>
        <taxon>Pseudonocardiaceae</taxon>
        <taxon>Saccharopolyspora</taxon>
    </lineage>
</organism>
<dbReference type="InterPro" id="IPR000537">
    <property type="entry name" value="UbiA_prenyltransferase"/>
</dbReference>
<feature type="transmembrane region" description="Helical" evidence="8">
    <location>
        <begin position="220"/>
        <end position="237"/>
    </location>
</feature>
<dbReference type="AlphaFoldDB" id="A0A1I6PZ04"/>
<evidence type="ECO:0000256" key="1">
    <source>
        <dbReference type="ARBA" id="ARBA00004141"/>
    </source>
</evidence>
<feature type="transmembrane region" description="Helical" evidence="8">
    <location>
        <begin position="243"/>
        <end position="260"/>
    </location>
</feature>
<evidence type="ECO:0000256" key="8">
    <source>
        <dbReference type="HAMAP-Rule" id="MF_01937"/>
    </source>
</evidence>
<feature type="transmembrane region" description="Helical" evidence="8">
    <location>
        <begin position="94"/>
        <end position="111"/>
    </location>
</feature>
<keyword evidence="5 8" id="KW-0812">Transmembrane</keyword>
<feature type="transmembrane region" description="Helical" evidence="8">
    <location>
        <begin position="42"/>
        <end position="61"/>
    </location>
</feature>
<evidence type="ECO:0000256" key="7">
    <source>
        <dbReference type="ARBA" id="ARBA00023136"/>
    </source>
</evidence>
<dbReference type="GO" id="GO:0042371">
    <property type="term" value="P:vitamin K biosynthetic process"/>
    <property type="evidence" value="ECO:0007669"/>
    <property type="project" value="TreeGrafter"/>
</dbReference>
<keyword evidence="2 8" id="KW-0474">Menaquinone biosynthesis</keyword>
<dbReference type="CDD" id="cd13962">
    <property type="entry name" value="PT_UbiA_UBIAD1"/>
    <property type="match status" value="1"/>
</dbReference>
<protein>
    <recommendedName>
        <fullName evidence="8 9">1,4-dihydroxy-2-naphthoate octaprenyltransferase</fullName>
        <shortName evidence="8">DHNA-octaprenyltransferase</shortName>
        <ecNumber evidence="8 9">2.5.1.74</ecNumber>
    </recommendedName>
</protein>
<comment type="similarity">
    <text evidence="8">Belongs to the MenA family. Type 1 subfamily.</text>
</comment>
<dbReference type="GO" id="GO:0046428">
    <property type="term" value="F:1,4-dihydroxy-2-naphthoate polyprenyltransferase activity"/>
    <property type="evidence" value="ECO:0007669"/>
    <property type="project" value="UniProtKB-UniRule"/>
</dbReference>
<dbReference type="InterPro" id="IPR026046">
    <property type="entry name" value="UBIAD1"/>
</dbReference>
<keyword evidence="3 8" id="KW-1003">Cell membrane</keyword>
<dbReference type="PIRSF" id="PIRSF005355">
    <property type="entry name" value="UBIAD1"/>
    <property type="match status" value="1"/>
</dbReference>
<feature type="transmembrane region" description="Helical" evidence="8">
    <location>
        <begin position="173"/>
        <end position="191"/>
    </location>
</feature>
<gene>
    <name evidence="8" type="primary">menA</name>
    <name evidence="10" type="ORF">SAMN05660874_01251</name>
</gene>
<dbReference type="EC" id="2.5.1.74" evidence="8 9"/>
<keyword evidence="7 8" id="KW-0472">Membrane</keyword>
<keyword evidence="6 8" id="KW-1133">Transmembrane helix</keyword>
<dbReference type="Pfam" id="PF01040">
    <property type="entry name" value="UbiA"/>
    <property type="match status" value="1"/>
</dbReference>
<evidence type="ECO:0000256" key="4">
    <source>
        <dbReference type="ARBA" id="ARBA00022679"/>
    </source>
</evidence>
<dbReference type="STRING" id="95161.SAMN05660874_01251"/>
<dbReference type="GO" id="GO:0009234">
    <property type="term" value="P:menaquinone biosynthetic process"/>
    <property type="evidence" value="ECO:0007669"/>
    <property type="project" value="UniProtKB-UniRule"/>
</dbReference>
<evidence type="ECO:0000256" key="2">
    <source>
        <dbReference type="ARBA" id="ARBA00022428"/>
    </source>
</evidence>
<dbReference type="PANTHER" id="PTHR13929">
    <property type="entry name" value="1,4-DIHYDROXY-2-NAPHTHOATE OCTAPRENYLTRANSFERASE"/>
    <property type="match status" value="1"/>
</dbReference>
<name>A0A1I6PZ04_9PSEU</name>
<evidence type="ECO:0000256" key="5">
    <source>
        <dbReference type="ARBA" id="ARBA00022692"/>
    </source>
</evidence>
<dbReference type="Proteomes" id="UP000198852">
    <property type="component" value="Unassembled WGS sequence"/>
</dbReference>
<dbReference type="EMBL" id="FOZX01000001">
    <property type="protein sequence ID" value="SFS45447.1"/>
    <property type="molecule type" value="Genomic_DNA"/>
</dbReference>
<dbReference type="GO" id="GO:0005886">
    <property type="term" value="C:plasma membrane"/>
    <property type="evidence" value="ECO:0007669"/>
    <property type="project" value="UniProtKB-SubCell"/>
</dbReference>
<keyword evidence="11" id="KW-1185">Reference proteome</keyword>
<proteinExistence type="inferred from homology"/>
<comment type="pathway">
    <text evidence="8">Quinol/quinone metabolism; menaquinone biosynthesis; menaquinol from 1,4-dihydroxy-2-naphthoate: step 1/2.</text>
</comment>
<comment type="catalytic activity">
    <reaction evidence="8">
        <text>an all-trans-polyprenyl diphosphate + 1,4-dihydroxy-2-naphthoate + H(+) = a 2-demethylmenaquinol + CO2 + diphosphate</text>
        <dbReference type="Rhea" id="RHEA:26478"/>
        <dbReference type="Rhea" id="RHEA-COMP:9563"/>
        <dbReference type="Rhea" id="RHEA-COMP:9564"/>
        <dbReference type="ChEBI" id="CHEBI:11173"/>
        <dbReference type="ChEBI" id="CHEBI:15378"/>
        <dbReference type="ChEBI" id="CHEBI:16526"/>
        <dbReference type="ChEBI" id="CHEBI:33019"/>
        <dbReference type="ChEBI" id="CHEBI:55437"/>
        <dbReference type="ChEBI" id="CHEBI:58914"/>
        <dbReference type="EC" id="2.5.1.74"/>
    </reaction>
</comment>
<feature type="transmembrane region" description="Helical" evidence="8">
    <location>
        <begin position="117"/>
        <end position="136"/>
    </location>
</feature>
<keyword evidence="4 8" id="KW-0808">Transferase</keyword>
<feature type="transmembrane region" description="Helical" evidence="8">
    <location>
        <begin position="148"/>
        <end position="167"/>
    </location>
</feature>
<accession>A0A1I6PZ04</accession>